<proteinExistence type="predicted"/>
<accession>A0A061DHT2</accession>
<evidence type="ECO:0000313" key="3">
    <source>
        <dbReference type="Proteomes" id="UP000026915"/>
    </source>
</evidence>
<keyword evidence="1" id="KW-0472">Membrane</keyword>
<dbReference type="Pfam" id="PF23670">
    <property type="entry name" value="PIGBOS1"/>
    <property type="match status" value="1"/>
</dbReference>
<dbReference type="Proteomes" id="UP000026915">
    <property type="component" value="Chromosome 1"/>
</dbReference>
<protein>
    <recommendedName>
        <fullName evidence="4">Transmembrane protein</fullName>
    </recommendedName>
</protein>
<evidence type="ECO:0000256" key="1">
    <source>
        <dbReference type="SAM" id="Phobius"/>
    </source>
</evidence>
<name>A0A061DHT2_THECC</name>
<gene>
    <name evidence="2" type="ORF">TCM_000831</name>
</gene>
<dbReference type="EMBL" id="CM001879">
    <property type="protein sequence ID" value="EOX91747.1"/>
    <property type="molecule type" value="Genomic_DNA"/>
</dbReference>
<feature type="transmembrane region" description="Helical" evidence="1">
    <location>
        <begin position="7"/>
        <end position="28"/>
    </location>
</feature>
<dbReference type="InterPro" id="IPR057394">
    <property type="entry name" value="PIGBOS1"/>
</dbReference>
<evidence type="ECO:0008006" key="4">
    <source>
        <dbReference type="Google" id="ProtNLM"/>
    </source>
</evidence>
<sequence>MFRRSRFLSFPMVIGAVIIGVVSGKAIFGPPLDEYWRKKLQEEAAAKENEANPA</sequence>
<reference evidence="2 3" key="1">
    <citation type="journal article" date="2013" name="Genome Biol.">
        <title>The genome sequence of the most widely cultivated cacao type and its use to identify candidate genes regulating pod color.</title>
        <authorList>
            <person name="Motamayor J.C."/>
            <person name="Mockaitis K."/>
            <person name="Schmutz J."/>
            <person name="Haiminen N."/>
            <person name="Iii D.L."/>
            <person name="Cornejo O."/>
            <person name="Findley S.D."/>
            <person name="Zheng P."/>
            <person name="Utro F."/>
            <person name="Royaert S."/>
            <person name="Saski C."/>
            <person name="Jenkins J."/>
            <person name="Podicheti R."/>
            <person name="Zhao M."/>
            <person name="Scheffler B.E."/>
            <person name="Stack J.C."/>
            <person name="Feltus F.A."/>
            <person name="Mustiga G.M."/>
            <person name="Amores F."/>
            <person name="Phillips W."/>
            <person name="Marelli J.P."/>
            <person name="May G.D."/>
            <person name="Shapiro H."/>
            <person name="Ma J."/>
            <person name="Bustamante C.D."/>
            <person name="Schnell R.J."/>
            <person name="Main D."/>
            <person name="Gilbert D."/>
            <person name="Parida L."/>
            <person name="Kuhn D.N."/>
        </authorList>
    </citation>
    <scope>NUCLEOTIDE SEQUENCE [LARGE SCALE GENOMIC DNA]</scope>
    <source>
        <strain evidence="3">cv. Matina 1-6</strain>
    </source>
</reference>
<dbReference type="InParanoid" id="A0A061DHT2"/>
<keyword evidence="1" id="KW-1133">Transmembrane helix</keyword>
<dbReference type="OMA" id="PVDEYWK"/>
<keyword evidence="3" id="KW-1185">Reference proteome</keyword>
<dbReference type="PANTHER" id="PTHR36815:SF1">
    <property type="entry name" value="OS03G0675700 PROTEIN"/>
    <property type="match status" value="1"/>
</dbReference>
<dbReference type="AlphaFoldDB" id="A0A061DHT2"/>
<organism evidence="2 3">
    <name type="scientific">Theobroma cacao</name>
    <name type="common">Cacao</name>
    <name type="synonym">Cocoa</name>
    <dbReference type="NCBI Taxonomy" id="3641"/>
    <lineage>
        <taxon>Eukaryota</taxon>
        <taxon>Viridiplantae</taxon>
        <taxon>Streptophyta</taxon>
        <taxon>Embryophyta</taxon>
        <taxon>Tracheophyta</taxon>
        <taxon>Spermatophyta</taxon>
        <taxon>Magnoliopsida</taxon>
        <taxon>eudicotyledons</taxon>
        <taxon>Gunneridae</taxon>
        <taxon>Pentapetalae</taxon>
        <taxon>rosids</taxon>
        <taxon>malvids</taxon>
        <taxon>Malvales</taxon>
        <taxon>Malvaceae</taxon>
        <taxon>Byttnerioideae</taxon>
        <taxon>Theobroma</taxon>
    </lineage>
</organism>
<dbReference type="eggNOG" id="ENOG502SA5B">
    <property type="taxonomic scope" value="Eukaryota"/>
</dbReference>
<keyword evidence="1" id="KW-0812">Transmembrane</keyword>
<dbReference type="HOGENOM" id="CLU_3018131_0_0_1"/>
<evidence type="ECO:0000313" key="2">
    <source>
        <dbReference type="EMBL" id="EOX91747.1"/>
    </source>
</evidence>
<dbReference type="Gramene" id="EOX91747">
    <property type="protein sequence ID" value="EOX91747"/>
    <property type="gene ID" value="TCM_000831"/>
</dbReference>
<dbReference type="PANTHER" id="PTHR36815">
    <property type="entry name" value="BNAC03G48760D PROTEIN"/>
    <property type="match status" value="1"/>
</dbReference>
<dbReference type="FunCoup" id="A0A061DHT2">
    <property type="interactions" value="16"/>
</dbReference>